<keyword evidence="8" id="KW-0902">Two-component regulatory system</keyword>
<keyword evidence="10" id="KW-0812">Transmembrane</keyword>
<evidence type="ECO:0000256" key="1">
    <source>
        <dbReference type="ARBA" id="ARBA00000085"/>
    </source>
</evidence>
<feature type="transmembrane region" description="Helical" evidence="10">
    <location>
        <begin position="32"/>
        <end position="49"/>
    </location>
</feature>
<dbReference type="Gene3D" id="1.20.5.1930">
    <property type="match status" value="1"/>
</dbReference>
<evidence type="ECO:0000256" key="9">
    <source>
        <dbReference type="SAM" id="Coils"/>
    </source>
</evidence>
<evidence type="ECO:0000256" key="5">
    <source>
        <dbReference type="ARBA" id="ARBA00022741"/>
    </source>
</evidence>
<dbReference type="AlphaFoldDB" id="A0A841RHC5"/>
<evidence type="ECO:0000256" key="7">
    <source>
        <dbReference type="ARBA" id="ARBA00022840"/>
    </source>
</evidence>
<dbReference type="Proteomes" id="UP000572212">
    <property type="component" value="Unassembled WGS sequence"/>
</dbReference>
<name>A0A841RHC5_9BACI</name>
<dbReference type="GO" id="GO:0005524">
    <property type="term" value="F:ATP binding"/>
    <property type="evidence" value="ECO:0007669"/>
    <property type="project" value="UniProtKB-KW"/>
</dbReference>
<gene>
    <name evidence="12" type="ORF">GGQ92_000842</name>
</gene>
<dbReference type="EC" id="2.7.13.3" evidence="2"/>
<accession>A0A841RHC5</accession>
<evidence type="ECO:0000256" key="2">
    <source>
        <dbReference type="ARBA" id="ARBA00012438"/>
    </source>
</evidence>
<evidence type="ECO:0000256" key="3">
    <source>
        <dbReference type="ARBA" id="ARBA00022553"/>
    </source>
</evidence>
<keyword evidence="10" id="KW-1133">Transmembrane helix</keyword>
<evidence type="ECO:0000256" key="10">
    <source>
        <dbReference type="SAM" id="Phobius"/>
    </source>
</evidence>
<keyword evidence="6 12" id="KW-0418">Kinase</keyword>
<keyword evidence="3" id="KW-0597">Phosphoprotein</keyword>
<feature type="coiled-coil region" evidence="9">
    <location>
        <begin position="156"/>
        <end position="190"/>
    </location>
</feature>
<comment type="catalytic activity">
    <reaction evidence="1">
        <text>ATP + protein L-histidine = ADP + protein N-phospho-L-histidine.</text>
        <dbReference type="EC" id="2.7.13.3"/>
    </reaction>
</comment>
<keyword evidence="4" id="KW-0808">Transferase</keyword>
<dbReference type="GO" id="GO:0016020">
    <property type="term" value="C:membrane"/>
    <property type="evidence" value="ECO:0007669"/>
    <property type="project" value="InterPro"/>
</dbReference>
<evidence type="ECO:0000256" key="4">
    <source>
        <dbReference type="ARBA" id="ARBA00022679"/>
    </source>
</evidence>
<dbReference type="Gene3D" id="3.30.565.10">
    <property type="entry name" value="Histidine kinase-like ATPase, C-terminal domain"/>
    <property type="match status" value="1"/>
</dbReference>
<dbReference type="Pfam" id="PF07730">
    <property type="entry name" value="HisKA_3"/>
    <property type="match status" value="1"/>
</dbReference>
<dbReference type="InterPro" id="IPR011712">
    <property type="entry name" value="Sig_transdc_His_kin_sub3_dim/P"/>
</dbReference>
<evidence type="ECO:0000256" key="8">
    <source>
        <dbReference type="ARBA" id="ARBA00023012"/>
    </source>
</evidence>
<organism evidence="12 13">
    <name type="scientific">Gracilibacillus halotolerans</name>
    <dbReference type="NCBI Taxonomy" id="74386"/>
    <lineage>
        <taxon>Bacteria</taxon>
        <taxon>Bacillati</taxon>
        <taxon>Bacillota</taxon>
        <taxon>Bacilli</taxon>
        <taxon>Bacillales</taxon>
        <taxon>Bacillaceae</taxon>
        <taxon>Gracilibacillus</taxon>
    </lineage>
</organism>
<dbReference type="InterPro" id="IPR036890">
    <property type="entry name" value="HATPase_C_sf"/>
</dbReference>
<keyword evidence="9" id="KW-0175">Coiled coil</keyword>
<evidence type="ECO:0000259" key="11">
    <source>
        <dbReference type="Pfam" id="PF07730"/>
    </source>
</evidence>
<keyword evidence="5" id="KW-0547">Nucleotide-binding</keyword>
<protein>
    <recommendedName>
        <fullName evidence="2">histidine kinase</fullName>
        <ecNumber evidence="2">2.7.13.3</ecNumber>
    </recommendedName>
</protein>
<evidence type="ECO:0000256" key="6">
    <source>
        <dbReference type="ARBA" id="ARBA00022777"/>
    </source>
</evidence>
<proteinExistence type="predicted"/>
<keyword evidence="10" id="KW-0472">Membrane</keyword>
<dbReference type="PANTHER" id="PTHR24421">
    <property type="entry name" value="NITRATE/NITRITE SENSOR PROTEIN NARX-RELATED"/>
    <property type="match status" value="1"/>
</dbReference>
<feature type="transmembrane region" description="Helical" evidence="10">
    <location>
        <begin position="56"/>
        <end position="77"/>
    </location>
</feature>
<dbReference type="PANTHER" id="PTHR24421:SF10">
    <property type="entry name" value="NITRATE_NITRITE SENSOR PROTEIN NARQ"/>
    <property type="match status" value="1"/>
</dbReference>
<feature type="transmembrane region" description="Helical" evidence="10">
    <location>
        <begin position="129"/>
        <end position="150"/>
    </location>
</feature>
<feature type="transmembrane region" description="Helical" evidence="10">
    <location>
        <begin position="7"/>
        <end position="26"/>
    </location>
</feature>
<dbReference type="CDD" id="cd16917">
    <property type="entry name" value="HATPase_UhpB-NarQ-NarX-like"/>
    <property type="match status" value="1"/>
</dbReference>
<feature type="transmembrane region" description="Helical" evidence="10">
    <location>
        <begin position="83"/>
        <end position="99"/>
    </location>
</feature>
<evidence type="ECO:0000313" key="12">
    <source>
        <dbReference type="EMBL" id="MBB6512061.1"/>
    </source>
</evidence>
<feature type="transmembrane region" description="Helical" evidence="10">
    <location>
        <begin position="106"/>
        <end position="123"/>
    </location>
</feature>
<dbReference type="GO" id="GO:0000155">
    <property type="term" value="F:phosphorelay sensor kinase activity"/>
    <property type="evidence" value="ECO:0007669"/>
    <property type="project" value="InterPro"/>
</dbReference>
<keyword evidence="7" id="KW-0067">ATP-binding</keyword>
<reference evidence="12 13" key="1">
    <citation type="submission" date="2020-08" db="EMBL/GenBank/DDBJ databases">
        <title>Genomic Encyclopedia of Type Strains, Phase IV (KMG-IV): sequencing the most valuable type-strain genomes for metagenomic binning, comparative biology and taxonomic classification.</title>
        <authorList>
            <person name="Goeker M."/>
        </authorList>
    </citation>
    <scope>NUCLEOTIDE SEQUENCE [LARGE SCALE GENOMIC DNA]</scope>
    <source>
        <strain evidence="12 13">DSM 11805</strain>
    </source>
</reference>
<keyword evidence="13" id="KW-1185">Reference proteome</keyword>
<feature type="domain" description="Signal transduction histidine kinase subgroup 3 dimerisation and phosphoacceptor" evidence="11">
    <location>
        <begin position="188"/>
        <end position="250"/>
    </location>
</feature>
<sequence length="384" mass="44374">MKNIFIWIIWLMINLVVVGAASYPLFTNVNENIWGIFGVCLYFVLFFISPLFQKRLSLITIIHCLKIIIILITFYSIDYESHYYFLPILIGGLVIGEAAERLPSRNFFAVLTVGILGVLFFWLSSDFTLIERVVSIIFLIVSGAGIVYYYTWRNYHRELEESHQILLQEYRQLARRVRDEEELVRQEERQMIGQEIHDSVGHNLTSLIMQFEALRIKSAGIDDEQLNQLKQLAVRSLDETRRAVKTFKQREVGGLQGVIRLIRKLEVENFIRISFSVKNGAFAAPLTGEQSFAVYRAVQEGLTNLMKHGQAREAEVSFDAPGGSLLRFEIRNPVKDQTPFREGYGLSSMRERLEKHGGGIEVMKNKQQFILRGWVRLTEQGERE</sequence>
<evidence type="ECO:0000313" key="13">
    <source>
        <dbReference type="Proteomes" id="UP000572212"/>
    </source>
</evidence>
<dbReference type="EMBL" id="JACHON010000002">
    <property type="protein sequence ID" value="MBB6512061.1"/>
    <property type="molecule type" value="Genomic_DNA"/>
</dbReference>
<dbReference type="GO" id="GO:0046983">
    <property type="term" value="F:protein dimerization activity"/>
    <property type="evidence" value="ECO:0007669"/>
    <property type="project" value="InterPro"/>
</dbReference>
<dbReference type="RefSeq" id="WP_343068758.1">
    <property type="nucleotide sequence ID" value="NZ_BAAACU010000002.1"/>
</dbReference>
<comment type="caution">
    <text evidence="12">The sequence shown here is derived from an EMBL/GenBank/DDBJ whole genome shotgun (WGS) entry which is preliminary data.</text>
</comment>
<dbReference type="InterPro" id="IPR050482">
    <property type="entry name" value="Sensor_HK_TwoCompSys"/>
</dbReference>